<keyword evidence="1" id="KW-0812">Transmembrane</keyword>
<evidence type="ECO:0000313" key="2">
    <source>
        <dbReference type="EMBL" id="MCQ4080229.1"/>
    </source>
</evidence>
<evidence type="ECO:0000256" key="1">
    <source>
        <dbReference type="SAM" id="Phobius"/>
    </source>
</evidence>
<comment type="caution">
    <text evidence="2">The sequence shown here is derived from an EMBL/GenBank/DDBJ whole genome shotgun (WGS) entry which is preliminary data.</text>
</comment>
<evidence type="ECO:0000313" key="3">
    <source>
        <dbReference type="Proteomes" id="UP001057702"/>
    </source>
</evidence>
<dbReference type="RefSeq" id="WP_255919113.1">
    <property type="nucleotide sequence ID" value="NZ_JANFNG010000003.1"/>
</dbReference>
<keyword evidence="3" id="KW-1185">Reference proteome</keyword>
<sequence>MIWEALGSALVGLAAAWAALRWLPRRFPSRTMVLATGPSAGLVGGLITRIILGPGHIPVTLVAALAVGAAILSLLVRAPAPRRSRTPRVV</sequence>
<accession>A0ABT1PRD8</accession>
<feature type="transmembrane region" description="Helical" evidence="1">
    <location>
        <begin position="6"/>
        <end position="24"/>
    </location>
</feature>
<feature type="transmembrane region" description="Helical" evidence="1">
    <location>
        <begin position="57"/>
        <end position="76"/>
    </location>
</feature>
<reference evidence="2" key="1">
    <citation type="submission" date="2022-06" db="EMBL/GenBank/DDBJ databases">
        <title>Draft genome sequence of Streptomyces sp. RB6PN25 isolated from peat swamp forest in Thailand.</title>
        <authorList>
            <person name="Duangmal K."/>
            <person name="Klaysubun C."/>
        </authorList>
    </citation>
    <scope>NUCLEOTIDE SEQUENCE</scope>
    <source>
        <strain evidence="2">RB6PN25</strain>
    </source>
</reference>
<proteinExistence type="predicted"/>
<gene>
    <name evidence="2" type="ORF">NGB36_06370</name>
</gene>
<dbReference type="Proteomes" id="UP001057702">
    <property type="component" value="Unassembled WGS sequence"/>
</dbReference>
<organism evidence="2 3">
    <name type="scientific">Streptomyces humicola</name>
    <dbReference type="NCBI Taxonomy" id="2953240"/>
    <lineage>
        <taxon>Bacteria</taxon>
        <taxon>Bacillati</taxon>
        <taxon>Actinomycetota</taxon>
        <taxon>Actinomycetes</taxon>
        <taxon>Kitasatosporales</taxon>
        <taxon>Streptomycetaceae</taxon>
        <taxon>Streptomyces</taxon>
    </lineage>
</organism>
<name>A0ABT1PRD8_9ACTN</name>
<feature type="transmembrane region" description="Helical" evidence="1">
    <location>
        <begin position="31"/>
        <end position="51"/>
    </location>
</feature>
<evidence type="ECO:0008006" key="4">
    <source>
        <dbReference type="Google" id="ProtNLM"/>
    </source>
</evidence>
<protein>
    <recommendedName>
        <fullName evidence="4">Integral membrane protein</fullName>
    </recommendedName>
</protein>
<keyword evidence="1" id="KW-1133">Transmembrane helix</keyword>
<dbReference type="EMBL" id="JANFNG010000003">
    <property type="protein sequence ID" value="MCQ4080229.1"/>
    <property type="molecule type" value="Genomic_DNA"/>
</dbReference>
<keyword evidence="1" id="KW-0472">Membrane</keyword>